<comment type="caution">
    <text evidence="1">The sequence shown here is derived from an EMBL/GenBank/DDBJ whole genome shotgun (WGS) entry which is preliminary data.</text>
</comment>
<proteinExistence type="predicted"/>
<organism evidence="1 2">
    <name type="scientific">Brevundimonas basaltis</name>
    <dbReference type="NCBI Taxonomy" id="472166"/>
    <lineage>
        <taxon>Bacteria</taxon>
        <taxon>Pseudomonadati</taxon>
        <taxon>Pseudomonadota</taxon>
        <taxon>Alphaproteobacteria</taxon>
        <taxon>Caulobacterales</taxon>
        <taxon>Caulobacteraceae</taxon>
        <taxon>Brevundimonas</taxon>
    </lineage>
</organism>
<dbReference type="AlphaFoldDB" id="A0A7W8MH39"/>
<gene>
    <name evidence="1" type="ORF">HNQ67_001824</name>
</gene>
<accession>A0A7W8MH39</accession>
<reference evidence="1 2" key="1">
    <citation type="submission" date="2020-08" db="EMBL/GenBank/DDBJ databases">
        <title>Genomic Encyclopedia of Type Strains, Phase IV (KMG-IV): sequencing the most valuable type-strain genomes for metagenomic binning, comparative biology and taxonomic classification.</title>
        <authorList>
            <person name="Goeker M."/>
        </authorList>
    </citation>
    <scope>NUCLEOTIDE SEQUENCE [LARGE SCALE GENOMIC DNA]</scope>
    <source>
        <strain evidence="1 2">DSM 25335</strain>
    </source>
</reference>
<protein>
    <submittedName>
        <fullName evidence="1">Uncharacterized protein</fullName>
    </submittedName>
</protein>
<keyword evidence="2" id="KW-1185">Reference proteome</keyword>
<evidence type="ECO:0000313" key="1">
    <source>
        <dbReference type="EMBL" id="MBB5292304.1"/>
    </source>
</evidence>
<sequence length="37" mass="4150">MHYVAPVRAVATVDRKTLRLLAVPALWLRSDKSTSRA</sequence>
<name>A0A7W8MH39_9CAUL</name>
<dbReference type="EMBL" id="JACHFZ010000003">
    <property type="protein sequence ID" value="MBB5292304.1"/>
    <property type="molecule type" value="Genomic_DNA"/>
</dbReference>
<dbReference type="Proteomes" id="UP000566663">
    <property type="component" value="Unassembled WGS sequence"/>
</dbReference>
<evidence type="ECO:0000313" key="2">
    <source>
        <dbReference type="Proteomes" id="UP000566663"/>
    </source>
</evidence>